<accession>A0A1L5QZ79</accession>
<dbReference type="RefSeq" id="WP_031424459.1">
    <property type="nucleotide sequence ID" value="NZ_CP018472.1"/>
</dbReference>
<reference evidence="1 2" key="1">
    <citation type="submission" date="2019-11" db="EMBL/GenBank/DDBJ databases">
        <title>Genome-resolved metagenomics to study the prevalence of co-infection and intraspecific heterogeneity among plant pathogen metapopulations.</title>
        <authorList>
            <person name="Newberry E."/>
            <person name="Bhandari R."/>
            <person name="Kemble J."/>
            <person name="Sikora E."/>
            <person name="Potnis N."/>
        </authorList>
    </citation>
    <scope>NUCLEOTIDE SEQUENCE [LARGE SCALE GENOMIC DNA]</scope>
    <source>
        <strain evidence="1">Xp_Tom_Tuscaloosa_18b</strain>
    </source>
</reference>
<dbReference type="Proteomes" id="UP000471082">
    <property type="component" value="Unassembled WGS sequence"/>
</dbReference>
<name>A0A1L5QZ79_XANPE</name>
<protein>
    <submittedName>
        <fullName evidence="1">Uncharacterized protein</fullName>
    </submittedName>
</protein>
<proteinExistence type="predicted"/>
<evidence type="ECO:0000313" key="2">
    <source>
        <dbReference type="Proteomes" id="UP000471082"/>
    </source>
</evidence>
<dbReference type="KEGG" id="xpe:BJD13_00655"/>
<dbReference type="EMBL" id="JAAGYU010000036">
    <property type="protein sequence ID" value="NEL76573.1"/>
    <property type="molecule type" value="Genomic_DNA"/>
</dbReference>
<gene>
    <name evidence="1" type="ORF">G3W61_09960</name>
</gene>
<organism evidence="1 2">
    <name type="scientific">Xanthomonas perforans</name>
    <dbReference type="NCBI Taxonomy" id="442694"/>
    <lineage>
        <taxon>Bacteria</taxon>
        <taxon>Pseudomonadati</taxon>
        <taxon>Pseudomonadota</taxon>
        <taxon>Gammaproteobacteria</taxon>
        <taxon>Lysobacterales</taxon>
        <taxon>Lysobacteraceae</taxon>
        <taxon>Xanthomonas</taxon>
    </lineage>
</organism>
<comment type="caution">
    <text evidence="1">The sequence shown here is derived from an EMBL/GenBank/DDBJ whole genome shotgun (WGS) entry which is preliminary data.</text>
</comment>
<dbReference type="AlphaFoldDB" id="A0A1L5QZ79"/>
<evidence type="ECO:0000313" key="1">
    <source>
        <dbReference type="EMBL" id="NEL76573.1"/>
    </source>
</evidence>
<sequence length="98" mass="10928">MDKKLLFFLLIYPLAIGAANYFVCHSVIKSELAVRPPIAVVDEATFIQQNLKPNATTQDLEQLLLRSEHAATTLTENGYLVLRKNQVFSSPAEIEAKP</sequence>